<dbReference type="InterPro" id="IPR027417">
    <property type="entry name" value="P-loop_NTPase"/>
</dbReference>
<comment type="caution">
    <text evidence="1">The sequence shown here is derived from an EMBL/GenBank/DDBJ whole genome shotgun (WGS) entry which is preliminary data.</text>
</comment>
<evidence type="ECO:0000313" key="1">
    <source>
        <dbReference type="EMBL" id="KAH3734128.1"/>
    </source>
</evidence>
<accession>A0A9D4CVA1</accession>
<dbReference type="Gene3D" id="3.40.50.300">
    <property type="entry name" value="P-loop containing nucleotide triphosphate hydrolases"/>
    <property type="match status" value="1"/>
</dbReference>
<dbReference type="InterPro" id="IPR032675">
    <property type="entry name" value="LRR_dom_sf"/>
</dbReference>
<dbReference type="Gene3D" id="3.80.10.10">
    <property type="entry name" value="Ribonuclease Inhibitor"/>
    <property type="match status" value="1"/>
</dbReference>
<dbReference type="PANTHER" id="PTHR46312">
    <property type="entry name" value="NACHT DOMAIN-CONTAINING PROTEIN"/>
    <property type="match status" value="1"/>
</dbReference>
<gene>
    <name evidence="1" type="ORF">DPMN_040568</name>
</gene>
<dbReference type="PANTHER" id="PTHR46312:SF2">
    <property type="entry name" value="NUCLEOTIDE-BINDING OLIGOMERIZATION DOMAIN-CONTAINING PROTEIN 2-LIKE"/>
    <property type="match status" value="1"/>
</dbReference>
<organism evidence="1 2">
    <name type="scientific">Dreissena polymorpha</name>
    <name type="common">Zebra mussel</name>
    <name type="synonym">Mytilus polymorpha</name>
    <dbReference type="NCBI Taxonomy" id="45954"/>
    <lineage>
        <taxon>Eukaryota</taxon>
        <taxon>Metazoa</taxon>
        <taxon>Spiralia</taxon>
        <taxon>Lophotrochozoa</taxon>
        <taxon>Mollusca</taxon>
        <taxon>Bivalvia</taxon>
        <taxon>Autobranchia</taxon>
        <taxon>Heteroconchia</taxon>
        <taxon>Euheterodonta</taxon>
        <taxon>Imparidentia</taxon>
        <taxon>Neoheterodontei</taxon>
        <taxon>Myida</taxon>
        <taxon>Dreissenoidea</taxon>
        <taxon>Dreissenidae</taxon>
        <taxon>Dreissena</taxon>
    </lineage>
</organism>
<proteinExistence type="predicted"/>
<evidence type="ECO:0008006" key="3">
    <source>
        <dbReference type="Google" id="ProtNLM"/>
    </source>
</evidence>
<dbReference type="Proteomes" id="UP000828390">
    <property type="component" value="Unassembled WGS sequence"/>
</dbReference>
<protein>
    <recommendedName>
        <fullName evidence="3">NACHT domain-containing protein</fullName>
    </recommendedName>
</protein>
<reference evidence="1" key="1">
    <citation type="journal article" date="2019" name="bioRxiv">
        <title>The Genome of the Zebra Mussel, Dreissena polymorpha: A Resource for Invasive Species Research.</title>
        <authorList>
            <person name="McCartney M.A."/>
            <person name="Auch B."/>
            <person name="Kono T."/>
            <person name="Mallez S."/>
            <person name="Zhang Y."/>
            <person name="Obille A."/>
            <person name="Becker A."/>
            <person name="Abrahante J.E."/>
            <person name="Garbe J."/>
            <person name="Badalamenti J.P."/>
            <person name="Herman A."/>
            <person name="Mangelson H."/>
            <person name="Liachko I."/>
            <person name="Sullivan S."/>
            <person name="Sone E.D."/>
            <person name="Koren S."/>
            <person name="Silverstein K.A.T."/>
            <person name="Beckman K.B."/>
            <person name="Gohl D.M."/>
        </authorList>
    </citation>
    <scope>NUCLEOTIDE SEQUENCE</scope>
    <source>
        <strain evidence="1">Duluth1</strain>
        <tissue evidence="1">Whole animal</tissue>
    </source>
</reference>
<dbReference type="SUPFAM" id="SSF52540">
    <property type="entry name" value="P-loop containing nucleoside triphosphate hydrolases"/>
    <property type="match status" value="1"/>
</dbReference>
<sequence length="1586" mass="178344">MGKTTLLSKIVLDWCEAASPESQEHSANCNDLETLYGFKFIFHLSLRDSPETLEVVKMIRTQLIDKMYADEDERKEVYKLLQHIMKKEKCIICMDGLNEWANNLNTDPFPLIATCHKQCVALITTRPWKMADKRIKDSSIDLLIEVSGIMDKEQLAIFVLKSLQTNNTKSNSEFMSYVKEHKLEHFLESPWLLTLLVSVWLNSQHFSGSLCEMNCILLDNLFRKAATDEGYFINAQFRCLNGTKYIYPRVEILYSLAKLAFKCTFSSEKSLVFCKEKVLESLSQEHLKFSLQAGVLSERYSSSLQSQFSFLHETVQEFLAAFYIAISYEISILSILGNNIRQMLDISQVYIYLCGLNTDKAKQLLDPAVHDLHGAMSHGLRMYVKRMYKKKNESAVQKENKNLINIVTNNDNVTANDHSDFDSCCVSIAILFQSMLIAGFREAKVSEQNVSYIVCNDFIFHEYLNDSESVDLKSMLMNNLSRVHSLILHSYTLQENEILTILQMSKSFLVRLVIPGNPEVCIALRDLKLTELVLKTNINLPVLSDVMSSLSILNYLQITQCNLHDEIRVPVGLKHLSLYCITCSARFLSMLLLRLSSLVNRIRCDLLNCSVESEDHQTSHVYDGTNIDISVLQSNLCACDMSHVKLLVENGNRDLFDLLHGTSIGKLTLKTTADVLLATDLLPTLISLEKLYICGTFKDRCAIQLPPTLQILSLQGIECSTEWLGSLLIKLCSFHHQVLCELIDGAVNTIYEEDGQEVKMSVVQCELLSCDMSHVKLCIRNGSRDLYELLHDTSIGALTLLTSDDVSLAADILQTLSKLEKLYIRGTITDRCAIQLPPKLHILSLQGEYSIEWLGSLLVKLSSLQHQIECKLFDIAVNKSYAADGQDTVSSVARSELLSCDMTHVELGIRNGSRDLYELLRGTSIGKLTLKTTADVLLATDLLPTLISLEKLYICGTFKDRCAIQLPPKLPFLSLQRLICSTEWLGSVLIKLSSLQHQVECELFDIAVNTIYEEDGQEVKMSVVQCGLLSHYMSHVKLCVRNGSRGLYELLRDTSIGALTLLTSDDVSLAADILQTLSKLEKLYIRGTITDRCAIQLPPKLHSLSLQGKYSIEWLGSLLVKLSSLQHQIECKLFDITTNKSYAADGQGTVSSVARSELLSCDMTHVELGIRNGSRDLYELLRGTSIRILSLRKTYDVTLAADFLPTLNNLEKLYIYGTFKDRCAIQLPPKLPFLSLQRVICSTEWLGSVLIKLSSLQHQVECELFDIAVNKSYEEHGQYTVLSVARSELLSCDMSHVELDVRNGSREMYELLRGTSIKILSLRTTGDVSLAADFLPTLNNLEKLYIWGAFKDRCAIQLPPKLQVLSLQEGECSTEWLGSLLIKLSSLQHQVKFQLFNIALNTSYGEDGQDTALSVAPSELLSCDMTHVELYVINGSRDLYELLRCTSIRSLKLATTDDVSLAADILHTLSKVEKLYIRGTFKDRCALQLPPKLQVLSIQGGECSTEWLGSLLIKLSSLQHQVKCELVHIALTTSYGEDWQDTALSVARSELLSCDMSHVELGVRNGSRDLYELLLGTSIEARIRQI</sequence>
<keyword evidence="2" id="KW-1185">Reference proteome</keyword>
<evidence type="ECO:0000313" key="2">
    <source>
        <dbReference type="Proteomes" id="UP000828390"/>
    </source>
</evidence>
<name>A0A9D4CVA1_DREPO</name>
<dbReference type="EMBL" id="JAIWYP010000011">
    <property type="protein sequence ID" value="KAH3734128.1"/>
    <property type="molecule type" value="Genomic_DNA"/>
</dbReference>
<reference evidence="1" key="2">
    <citation type="submission" date="2020-11" db="EMBL/GenBank/DDBJ databases">
        <authorList>
            <person name="McCartney M.A."/>
            <person name="Auch B."/>
            <person name="Kono T."/>
            <person name="Mallez S."/>
            <person name="Becker A."/>
            <person name="Gohl D.M."/>
            <person name="Silverstein K.A.T."/>
            <person name="Koren S."/>
            <person name="Bechman K.B."/>
            <person name="Herman A."/>
            <person name="Abrahante J.E."/>
            <person name="Garbe J."/>
        </authorList>
    </citation>
    <scope>NUCLEOTIDE SEQUENCE</scope>
    <source>
        <strain evidence="1">Duluth1</strain>
        <tissue evidence="1">Whole animal</tissue>
    </source>
</reference>